<keyword evidence="2" id="KW-0238">DNA-binding</keyword>
<dbReference type="Proteomes" id="UP000245138">
    <property type="component" value="Unassembled WGS sequence"/>
</dbReference>
<evidence type="ECO:0000259" key="4">
    <source>
        <dbReference type="PROSITE" id="PS50949"/>
    </source>
</evidence>
<keyword evidence="6" id="KW-1185">Reference proteome</keyword>
<dbReference type="InterPro" id="IPR008920">
    <property type="entry name" value="TF_FadR/GntR_C"/>
</dbReference>
<sequence length="258" mass="28629">MPCGIFCGEYPSGIGDAGGIEDAMAQMNDSEQDGVVTLPAVTVDRRPLTDQVADYVRDLIIQDILKPGDPINVQSICETLQISQTPLREALKMLAAQRLVDMKPNKRVVVASLDAREVEDMLVVYTEMEKLAGRLAARHATPADIKVLQQHEKALMAAFNAGESLRYFHANQAFHLALVRASHNETLIEVHANLNARLYRIRFKGNQLNDRRGDWKVVAEEHAEILRAIVEQDGERGAALLSQHLNGARFSLREQAGE</sequence>
<evidence type="ECO:0000313" key="6">
    <source>
        <dbReference type="Proteomes" id="UP000245138"/>
    </source>
</evidence>
<dbReference type="GO" id="GO:0003700">
    <property type="term" value="F:DNA-binding transcription factor activity"/>
    <property type="evidence" value="ECO:0007669"/>
    <property type="project" value="InterPro"/>
</dbReference>
<dbReference type="CDD" id="cd07377">
    <property type="entry name" value="WHTH_GntR"/>
    <property type="match status" value="1"/>
</dbReference>
<evidence type="ECO:0000256" key="2">
    <source>
        <dbReference type="ARBA" id="ARBA00023125"/>
    </source>
</evidence>
<dbReference type="SUPFAM" id="SSF48008">
    <property type="entry name" value="GntR ligand-binding domain-like"/>
    <property type="match status" value="1"/>
</dbReference>
<dbReference type="Pfam" id="PF07729">
    <property type="entry name" value="FCD"/>
    <property type="match status" value="1"/>
</dbReference>
<gene>
    <name evidence="5" type="ORF">B4923_11000</name>
</gene>
<evidence type="ECO:0000256" key="1">
    <source>
        <dbReference type="ARBA" id="ARBA00023015"/>
    </source>
</evidence>
<dbReference type="Gene3D" id="1.10.10.10">
    <property type="entry name" value="Winged helix-like DNA-binding domain superfamily/Winged helix DNA-binding domain"/>
    <property type="match status" value="1"/>
</dbReference>
<feature type="domain" description="HTH gntR-type" evidence="4">
    <location>
        <begin position="46"/>
        <end position="113"/>
    </location>
</feature>
<dbReference type="PANTHER" id="PTHR43537:SF24">
    <property type="entry name" value="GLUCONATE OPERON TRANSCRIPTIONAL REPRESSOR"/>
    <property type="match status" value="1"/>
</dbReference>
<dbReference type="PROSITE" id="PS50949">
    <property type="entry name" value="HTH_GNTR"/>
    <property type="match status" value="1"/>
</dbReference>
<dbReference type="Gene3D" id="1.20.120.530">
    <property type="entry name" value="GntR ligand-binding domain-like"/>
    <property type="match status" value="1"/>
</dbReference>
<dbReference type="InterPro" id="IPR000524">
    <property type="entry name" value="Tscrpt_reg_HTH_GntR"/>
</dbReference>
<dbReference type="PANTHER" id="PTHR43537">
    <property type="entry name" value="TRANSCRIPTIONAL REGULATOR, GNTR FAMILY"/>
    <property type="match status" value="1"/>
</dbReference>
<dbReference type="GO" id="GO:0003677">
    <property type="term" value="F:DNA binding"/>
    <property type="evidence" value="ECO:0007669"/>
    <property type="project" value="UniProtKB-KW"/>
</dbReference>
<evidence type="ECO:0000256" key="3">
    <source>
        <dbReference type="ARBA" id="ARBA00023163"/>
    </source>
</evidence>
<dbReference type="EMBL" id="QDKJ01000007">
    <property type="protein sequence ID" value="PWC12365.1"/>
    <property type="molecule type" value="Genomic_DNA"/>
</dbReference>
<evidence type="ECO:0000313" key="5">
    <source>
        <dbReference type="EMBL" id="PWC12365.1"/>
    </source>
</evidence>
<dbReference type="SMART" id="SM00345">
    <property type="entry name" value="HTH_GNTR"/>
    <property type="match status" value="1"/>
</dbReference>
<keyword evidence="3" id="KW-0804">Transcription</keyword>
<dbReference type="InterPro" id="IPR036390">
    <property type="entry name" value="WH_DNA-bd_sf"/>
</dbReference>
<organism evidence="5 6">
    <name type="scientific">Brenneria roseae subsp. americana</name>
    <dbReference type="NCBI Taxonomy" id="1508507"/>
    <lineage>
        <taxon>Bacteria</taxon>
        <taxon>Pseudomonadati</taxon>
        <taxon>Pseudomonadota</taxon>
        <taxon>Gammaproteobacteria</taxon>
        <taxon>Enterobacterales</taxon>
        <taxon>Pectobacteriaceae</taxon>
        <taxon>Brenneria</taxon>
    </lineage>
</organism>
<accession>A0A2U1TSJ4</accession>
<dbReference type="AlphaFoldDB" id="A0A2U1TSJ4"/>
<dbReference type="Pfam" id="PF00392">
    <property type="entry name" value="GntR"/>
    <property type="match status" value="1"/>
</dbReference>
<dbReference type="InterPro" id="IPR036388">
    <property type="entry name" value="WH-like_DNA-bd_sf"/>
</dbReference>
<comment type="caution">
    <text evidence="5">The sequence shown here is derived from an EMBL/GenBank/DDBJ whole genome shotgun (WGS) entry which is preliminary data.</text>
</comment>
<keyword evidence="1" id="KW-0805">Transcription regulation</keyword>
<protein>
    <submittedName>
        <fullName evidence="5">GntR family transcriptional regulator</fullName>
    </submittedName>
</protein>
<name>A0A2U1TSJ4_9GAMM</name>
<dbReference type="SMART" id="SM00895">
    <property type="entry name" value="FCD"/>
    <property type="match status" value="1"/>
</dbReference>
<dbReference type="OrthoDB" id="5450856at2"/>
<proteinExistence type="predicted"/>
<reference evidence="5 6" key="1">
    <citation type="submission" date="2018-04" db="EMBL/GenBank/DDBJ databases">
        <title>Brenneria corticis sp.nov.</title>
        <authorList>
            <person name="Li Y."/>
        </authorList>
    </citation>
    <scope>NUCLEOTIDE SEQUENCE [LARGE SCALE GENOMIC DNA]</scope>
    <source>
        <strain evidence="5 6">LMG 27715</strain>
    </source>
</reference>
<dbReference type="SUPFAM" id="SSF46785">
    <property type="entry name" value="Winged helix' DNA-binding domain"/>
    <property type="match status" value="1"/>
</dbReference>
<dbReference type="InterPro" id="IPR011711">
    <property type="entry name" value="GntR_C"/>
</dbReference>